<protein>
    <submittedName>
        <fullName evidence="1">Uncharacterized protein</fullName>
    </submittedName>
</protein>
<evidence type="ECO:0000313" key="2">
    <source>
        <dbReference type="Proteomes" id="UP001562357"/>
    </source>
</evidence>
<proteinExistence type="predicted"/>
<dbReference type="Proteomes" id="UP001562357">
    <property type="component" value="Unassembled WGS sequence"/>
</dbReference>
<comment type="caution">
    <text evidence="1">The sequence shown here is derived from an EMBL/GenBank/DDBJ whole genome shotgun (WGS) entry which is preliminary data.</text>
</comment>
<reference evidence="2" key="1">
    <citation type="submission" date="2024-06" db="EMBL/GenBank/DDBJ databases">
        <title>Draft Genome Sequences of Epichloe bromicola Strains Isolated from Elymus ciliaris.</title>
        <authorList>
            <consortium name="Epichloe bromicola genome sequencing consortium"/>
            <person name="Miura A."/>
            <person name="Imano S."/>
            <person name="Ashida A."/>
            <person name="Sato I."/>
            <person name="Chiba S."/>
            <person name="Tanaka A."/>
            <person name="Camagna M."/>
            <person name="Takemoto D."/>
        </authorList>
    </citation>
    <scope>NUCLEOTIDE SEQUENCE [LARGE SCALE GENOMIC DNA]</scope>
    <source>
        <strain evidence="2">DP</strain>
    </source>
</reference>
<dbReference type="EMBL" id="BAAFGZ010000023">
    <property type="protein sequence ID" value="GAB0132671.1"/>
    <property type="molecule type" value="Genomic_DNA"/>
</dbReference>
<gene>
    <name evidence="1" type="primary">g1100</name>
    <name evidence="1" type="ORF">EsDP_00001100</name>
</gene>
<evidence type="ECO:0000313" key="1">
    <source>
        <dbReference type="EMBL" id="GAB0132671.1"/>
    </source>
</evidence>
<accession>A0ABQ0CGV1</accession>
<organism evidence="1 2">
    <name type="scientific">Epichloe bromicola</name>
    <dbReference type="NCBI Taxonomy" id="79588"/>
    <lineage>
        <taxon>Eukaryota</taxon>
        <taxon>Fungi</taxon>
        <taxon>Dikarya</taxon>
        <taxon>Ascomycota</taxon>
        <taxon>Pezizomycotina</taxon>
        <taxon>Sordariomycetes</taxon>
        <taxon>Hypocreomycetidae</taxon>
        <taxon>Hypocreales</taxon>
        <taxon>Clavicipitaceae</taxon>
        <taxon>Epichloe</taxon>
    </lineage>
</organism>
<name>A0ABQ0CGV1_9HYPO</name>
<sequence>MRFALPSLQGFLLSPDEPVFETNQVVAGINGWIPAKSAHDVRSRMKQLARPHRLPHHVANPWGCLLTAWYLVIKFEAFVGVRVASVLLAHRLRIDLEVPHTGSTDNRCQQPAAVLIKILTMIALQNEMGNTDR</sequence>
<keyword evidence="2" id="KW-1185">Reference proteome</keyword>